<accession>A0AAV1DAJ7</accession>
<dbReference type="InterPro" id="IPR058980">
    <property type="entry name" value="Glyco_transf_N"/>
</dbReference>
<evidence type="ECO:0000313" key="3">
    <source>
        <dbReference type="EMBL" id="CAI9104055.1"/>
    </source>
</evidence>
<evidence type="ECO:0000256" key="1">
    <source>
        <dbReference type="ARBA" id="ARBA00009995"/>
    </source>
</evidence>
<gene>
    <name evidence="3" type="ORF">OLC1_LOCUS13068</name>
</gene>
<evidence type="ECO:0000259" key="2">
    <source>
        <dbReference type="Pfam" id="PF26168"/>
    </source>
</evidence>
<keyword evidence="4" id="KW-1185">Reference proteome</keyword>
<dbReference type="Gene3D" id="3.40.50.2000">
    <property type="entry name" value="Glycogen Phosphorylase B"/>
    <property type="match status" value="1"/>
</dbReference>
<name>A0AAV1DAJ7_OLDCO</name>
<comment type="similarity">
    <text evidence="1">Belongs to the UDP-glycosyltransferase family.</text>
</comment>
<dbReference type="GO" id="GO:0080044">
    <property type="term" value="F:quercetin 7-O-glucosyltransferase activity"/>
    <property type="evidence" value="ECO:0007669"/>
    <property type="project" value="TreeGrafter"/>
</dbReference>
<dbReference type="Pfam" id="PF26168">
    <property type="entry name" value="Glyco_transf_N"/>
    <property type="match status" value="1"/>
</dbReference>
<proteinExistence type="inferred from homology"/>
<dbReference type="PANTHER" id="PTHR11926">
    <property type="entry name" value="GLUCOSYL/GLUCURONOSYL TRANSFERASES"/>
    <property type="match status" value="1"/>
</dbReference>
<dbReference type="EMBL" id="OX459121">
    <property type="protein sequence ID" value="CAI9104055.1"/>
    <property type="molecule type" value="Genomic_DNA"/>
</dbReference>
<reference evidence="3" key="1">
    <citation type="submission" date="2023-03" db="EMBL/GenBank/DDBJ databases">
        <authorList>
            <person name="Julca I."/>
        </authorList>
    </citation>
    <scope>NUCLEOTIDE SEQUENCE</scope>
</reference>
<dbReference type="Proteomes" id="UP001161247">
    <property type="component" value="Chromosome 4"/>
</dbReference>
<evidence type="ECO:0000313" key="4">
    <source>
        <dbReference type="Proteomes" id="UP001161247"/>
    </source>
</evidence>
<dbReference type="GO" id="GO:0080043">
    <property type="term" value="F:quercetin 3-O-glucosyltransferase activity"/>
    <property type="evidence" value="ECO:0007669"/>
    <property type="project" value="TreeGrafter"/>
</dbReference>
<protein>
    <submittedName>
        <fullName evidence="3">OLC1v1002663C1</fullName>
    </submittedName>
</protein>
<dbReference type="AlphaFoldDB" id="A0AAV1DAJ7"/>
<feature type="domain" description="Glycosyltransferase N-terminal" evidence="2">
    <location>
        <begin position="13"/>
        <end position="110"/>
    </location>
</feature>
<dbReference type="PANTHER" id="PTHR11926:SF1498">
    <property type="entry name" value="GLYCOSYLTRANSFERASE"/>
    <property type="match status" value="1"/>
</dbReference>
<organism evidence="3 4">
    <name type="scientific">Oldenlandia corymbosa var. corymbosa</name>
    <dbReference type="NCBI Taxonomy" id="529605"/>
    <lineage>
        <taxon>Eukaryota</taxon>
        <taxon>Viridiplantae</taxon>
        <taxon>Streptophyta</taxon>
        <taxon>Embryophyta</taxon>
        <taxon>Tracheophyta</taxon>
        <taxon>Spermatophyta</taxon>
        <taxon>Magnoliopsida</taxon>
        <taxon>eudicotyledons</taxon>
        <taxon>Gunneridae</taxon>
        <taxon>Pentapetalae</taxon>
        <taxon>asterids</taxon>
        <taxon>lamiids</taxon>
        <taxon>Gentianales</taxon>
        <taxon>Rubiaceae</taxon>
        <taxon>Rubioideae</taxon>
        <taxon>Spermacoceae</taxon>
        <taxon>Hedyotis-Oldenlandia complex</taxon>
        <taxon>Oldenlandia</taxon>
    </lineage>
</organism>
<sequence>MGSLEATKKPHAVCIPFPAQGHISPMLKLAKILHHRGFYITFVNTEHNHRRLLKSRGPNSLDGLPDFKFETIPDGLPPSDANSTQDIPSLIDSTSKNCLAPFCSLLSKLKNVVPETPPVSCIVSGGVMSFTLKAAEKFGLPEVIFWTTSACGLLGYAQYRRLYERGYIPLKGMYIVFLSLIRHNYISGPPRRLYV</sequence>
<dbReference type="SUPFAM" id="SSF53756">
    <property type="entry name" value="UDP-Glycosyltransferase/glycogen phosphorylase"/>
    <property type="match status" value="1"/>
</dbReference>